<keyword evidence="2" id="KW-1185">Reference proteome</keyword>
<accession>A0A3P7NSJ5</accession>
<reference evidence="1 2" key="1">
    <citation type="submission" date="2018-11" db="EMBL/GenBank/DDBJ databases">
        <authorList>
            <consortium name="Pathogen Informatics"/>
        </authorList>
    </citation>
    <scope>NUCLEOTIDE SEQUENCE [LARGE SCALE GENOMIC DNA]</scope>
</reference>
<dbReference type="EMBL" id="UYRV01135658">
    <property type="protein sequence ID" value="VDN38838.1"/>
    <property type="molecule type" value="Genomic_DNA"/>
</dbReference>
<evidence type="ECO:0000313" key="2">
    <source>
        <dbReference type="Proteomes" id="UP000271889"/>
    </source>
</evidence>
<gene>
    <name evidence="1" type="ORF">CGOC_LOCUS13828</name>
</gene>
<name>A0A3P7NSJ5_CYLGO</name>
<dbReference type="AlphaFoldDB" id="A0A3P7NSJ5"/>
<sequence length="126" mass="14397">MAEDEGLQLRPVEAENSNIITEAYSLVSILQTYLRISQGRVIMDSYFQKFRGVLFTSPLRVVKHVFEGEGLCRISLKVEWNSDMGPNQFENDVFGIIIDSNGKAVAVTNRHRENVSVLYLMQRIFP</sequence>
<proteinExistence type="predicted"/>
<evidence type="ECO:0000313" key="1">
    <source>
        <dbReference type="EMBL" id="VDN38838.1"/>
    </source>
</evidence>
<dbReference type="Proteomes" id="UP000271889">
    <property type="component" value="Unassembled WGS sequence"/>
</dbReference>
<organism evidence="1 2">
    <name type="scientific">Cylicostephanus goldi</name>
    <name type="common">Nematode worm</name>
    <dbReference type="NCBI Taxonomy" id="71465"/>
    <lineage>
        <taxon>Eukaryota</taxon>
        <taxon>Metazoa</taxon>
        <taxon>Ecdysozoa</taxon>
        <taxon>Nematoda</taxon>
        <taxon>Chromadorea</taxon>
        <taxon>Rhabditida</taxon>
        <taxon>Rhabditina</taxon>
        <taxon>Rhabditomorpha</taxon>
        <taxon>Strongyloidea</taxon>
        <taxon>Strongylidae</taxon>
        <taxon>Cylicostephanus</taxon>
    </lineage>
</organism>
<protein>
    <submittedName>
        <fullName evidence="1">Uncharacterized protein</fullName>
    </submittedName>
</protein>